<name>A0ABN2Q3K1_9MICO</name>
<keyword evidence="3" id="KW-1185">Reference proteome</keyword>
<dbReference type="PANTHER" id="PTHR43685:SF11">
    <property type="entry name" value="GLYCOSYLTRANSFERASE TAGX-RELATED"/>
    <property type="match status" value="1"/>
</dbReference>
<dbReference type="Pfam" id="PF00535">
    <property type="entry name" value="Glycos_transf_2"/>
    <property type="match status" value="1"/>
</dbReference>
<organism evidence="2 3">
    <name type="scientific">Agromyces allii</name>
    <dbReference type="NCBI Taxonomy" id="393607"/>
    <lineage>
        <taxon>Bacteria</taxon>
        <taxon>Bacillati</taxon>
        <taxon>Actinomycetota</taxon>
        <taxon>Actinomycetes</taxon>
        <taxon>Micrococcales</taxon>
        <taxon>Microbacteriaceae</taxon>
        <taxon>Agromyces</taxon>
    </lineage>
</organism>
<proteinExistence type="predicted"/>
<evidence type="ECO:0000313" key="3">
    <source>
        <dbReference type="Proteomes" id="UP001499954"/>
    </source>
</evidence>
<dbReference type="InterPro" id="IPR050834">
    <property type="entry name" value="Glycosyltransf_2"/>
</dbReference>
<comment type="caution">
    <text evidence="2">The sequence shown here is derived from an EMBL/GenBank/DDBJ whole genome shotgun (WGS) entry which is preliminary data.</text>
</comment>
<protein>
    <submittedName>
        <fullName evidence="2">Glycosyltransferase family 2 protein</fullName>
    </submittedName>
</protein>
<reference evidence="2 3" key="1">
    <citation type="journal article" date="2019" name="Int. J. Syst. Evol. Microbiol.">
        <title>The Global Catalogue of Microorganisms (GCM) 10K type strain sequencing project: providing services to taxonomists for standard genome sequencing and annotation.</title>
        <authorList>
            <consortium name="The Broad Institute Genomics Platform"/>
            <consortium name="The Broad Institute Genome Sequencing Center for Infectious Disease"/>
            <person name="Wu L."/>
            <person name="Ma J."/>
        </authorList>
    </citation>
    <scope>NUCLEOTIDE SEQUENCE [LARGE SCALE GENOMIC DNA]</scope>
    <source>
        <strain evidence="2 3">JCM 13584</strain>
    </source>
</reference>
<dbReference type="EMBL" id="BAAAMK010000001">
    <property type="protein sequence ID" value="GAA1943332.1"/>
    <property type="molecule type" value="Genomic_DNA"/>
</dbReference>
<dbReference type="SUPFAM" id="SSF53448">
    <property type="entry name" value="Nucleotide-diphospho-sugar transferases"/>
    <property type="match status" value="1"/>
</dbReference>
<evidence type="ECO:0000259" key="1">
    <source>
        <dbReference type="Pfam" id="PF00535"/>
    </source>
</evidence>
<sequence>MATYNGAAYVREQLDSILAQLAATDEVVIVDDASTDDTAAVVEAVGDPRIRLTRAAANRGYVRTFEAALGAATGDVLLLADQDDLWTPGRLDAMLDALDRSGALVVASNLVVLGTEEPLPSPVTGRPWRLTAEQSAEHRRNVLRIMLGDAPYFGCTMGLRRDALALVTPFPEILTESHDLWIALAANEARSIVHVEAPTLLRRVHESNASTPKPRGIRAALGSRWLLVRLRAEARRRRRA</sequence>
<feature type="domain" description="Glycosyltransferase 2-like" evidence="1">
    <location>
        <begin position="1"/>
        <end position="164"/>
    </location>
</feature>
<dbReference type="PANTHER" id="PTHR43685">
    <property type="entry name" value="GLYCOSYLTRANSFERASE"/>
    <property type="match status" value="1"/>
</dbReference>
<dbReference type="Gene3D" id="3.90.550.10">
    <property type="entry name" value="Spore Coat Polysaccharide Biosynthesis Protein SpsA, Chain A"/>
    <property type="match status" value="1"/>
</dbReference>
<accession>A0ABN2Q3K1</accession>
<dbReference type="InterPro" id="IPR001173">
    <property type="entry name" value="Glyco_trans_2-like"/>
</dbReference>
<evidence type="ECO:0000313" key="2">
    <source>
        <dbReference type="EMBL" id="GAA1943332.1"/>
    </source>
</evidence>
<dbReference type="InterPro" id="IPR029044">
    <property type="entry name" value="Nucleotide-diphossugar_trans"/>
</dbReference>
<gene>
    <name evidence="2" type="ORF">GCM10009717_07150</name>
</gene>
<dbReference type="Proteomes" id="UP001499954">
    <property type="component" value="Unassembled WGS sequence"/>
</dbReference>